<dbReference type="CDD" id="cd08504">
    <property type="entry name" value="PBP2_OppA"/>
    <property type="match status" value="1"/>
</dbReference>
<organism evidence="7 8">
    <name type="scientific">Kroppenstedtia pulmonis</name>
    <dbReference type="NCBI Taxonomy" id="1380685"/>
    <lineage>
        <taxon>Bacteria</taxon>
        <taxon>Bacillati</taxon>
        <taxon>Bacillota</taxon>
        <taxon>Bacilli</taxon>
        <taxon>Bacillales</taxon>
        <taxon>Thermoactinomycetaceae</taxon>
        <taxon>Kroppenstedtia</taxon>
    </lineage>
</organism>
<evidence type="ECO:0000256" key="3">
    <source>
        <dbReference type="ARBA" id="ARBA00022448"/>
    </source>
</evidence>
<keyword evidence="4" id="KW-0732">Signal</keyword>
<evidence type="ECO:0000259" key="6">
    <source>
        <dbReference type="Pfam" id="PF00496"/>
    </source>
</evidence>
<keyword evidence="5" id="KW-0571">Peptide transport</keyword>
<dbReference type="InterPro" id="IPR039424">
    <property type="entry name" value="SBP_5"/>
</dbReference>
<keyword evidence="5" id="KW-0653">Protein transport</keyword>
<gene>
    <name evidence="7" type="ORF">GXN76_13110</name>
</gene>
<evidence type="ECO:0000256" key="4">
    <source>
        <dbReference type="ARBA" id="ARBA00022729"/>
    </source>
</evidence>
<dbReference type="GO" id="GO:0030288">
    <property type="term" value="C:outer membrane-bounded periplasmic space"/>
    <property type="evidence" value="ECO:0007669"/>
    <property type="project" value="UniProtKB-ARBA"/>
</dbReference>
<evidence type="ECO:0000256" key="1">
    <source>
        <dbReference type="ARBA" id="ARBA00004193"/>
    </source>
</evidence>
<dbReference type="AlphaFoldDB" id="A0A7D3Y1G5"/>
<dbReference type="GO" id="GO:1904680">
    <property type="term" value="F:peptide transmembrane transporter activity"/>
    <property type="evidence" value="ECO:0007669"/>
    <property type="project" value="TreeGrafter"/>
</dbReference>
<dbReference type="Pfam" id="PF00496">
    <property type="entry name" value="SBP_bac_5"/>
    <property type="match status" value="1"/>
</dbReference>
<evidence type="ECO:0000256" key="2">
    <source>
        <dbReference type="ARBA" id="ARBA00005695"/>
    </source>
</evidence>
<reference evidence="7 8" key="1">
    <citation type="submission" date="2020-01" db="EMBL/GenBank/DDBJ databases">
        <authorList>
            <person name="Gulvik C.A."/>
            <person name="Batra D.G."/>
        </authorList>
    </citation>
    <scope>NUCLEOTIDE SEQUENCE [LARGE SCALE GENOMIC DNA]</scope>
    <source>
        <strain evidence="7 8">W9323</strain>
    </source>
</reference>
<evidence type="ECO:0000256" key="5">
    <source>
        <dbReference type="ARBA" id="ARBA00022856"/>
    </source>
</evidence>
<feature type="domain" description="Solute-binding protein family 5" evidence="6">
    <location>
        <begin position="77"/>
        <end position="457"/>
    </location>
</feature>
<dbReference type="InterPro" id="IPR023765">
    <property type="entry name" value="SBP_5_CS"/>
</dbReference>
<proteinExistence type="inferred from homology"/>
<dbReference type="PANTHER" id="PTHR30290:SF79">
    <property type="entry name" value="DIPEPTIDE-BINDING PROTEIN DPPE"/>
    <property type="match status" value="1"/>
</dbReference>
<dbReference type="Gene3D" id="3.90.76.10">
    <property type="entry name" value="Dipeptide-binding Protein, Domain 1"/>
    <property type="match status" value="1"/>
</dbReference>
<dbReference type="EMBL" id="CP048104">
    <property type="protein sequence ID" value="QKG85320.1"/>
    <property type="molecule type" value="Genomic_DNA"/>
</dbReference>
<evidence type="ECO:0000313" key="7">
    <source>
        <dbReference type="EMBL" id="QKG85320.1"/>
    </source>
</evidence>
<comment type="similarity">
    <text evidence="2">Belongs to the bacterial solute-binding protein 5 family.</text>
</comment>
<dbReference type="InterPro" id="IPR030678">
    <property type="entry name" value="Peptide/Ni-bd"/>
</dbReference>
<dbReference type="PIRSF" id="PIRSF002741">
    <property type="entry name" value="MppA"/>
    <property type="match status" value="1"/>
</dbReference>
<dbReference type="Gene3D" id="3.10.105.10">
    <property type="entry name" value="Dipeptide-binding Protein, Domain 3"/>
    <property type="match status" value="1"/>
</dbReference>
<dbReference type="FunFam" id="3.10.105.10:FF:000001">
    <property type="entry name" value="Oligopeptide ABC transporter, oligopeptide-binding protein"/>
    <property type="match status" value="1"/>
</dbReference>
<name>A0A7D3Y1G5_9BACL</name>
<accession>A0A7D3Y1G5</accession>
<dbReference type="PROSITE" id="PS01040">
    <property type="entry name" value="SBP_BACTERIAL_5"/>
    <property type="match status" value="1"/>
</dbReference>
<dbReference type="RefSeq" id="WP_173223866.1">
    <property type="nucleotide sequence ID" value="NZ_CP048104.1"/>
</dbReference>
<comment type="subcellular location">
    <subcellularLocation>
        <location evidence="1">Cell membrane</location>
        <topology evidence="1">Lipid-anchor</topology>
    </subcellularLocation>
</comment>
<dbReference type="PANTHER" id="PTHR30290">
    <property type="entry name" value="PERIPLASMIC BINDING COMPONENT OF ABC TRANSPORTER"/>
    <property type="match status" value="1"/>
</dbReference>
<dbReference type="FunFam" id="3.90.76.10:FF:000001">
    <property type="entry name" value="Oligopeptide ABC transporter substrate-binding protein"/>
    <property type="match status" value="1"/>
</dbReference>
<sequence>MKRGFRFGLVLFLVIGLIVAGCSNGDQNADKKQSQVLKLNVEQEPTSLDPAIAFEFNSMDVVNSMFEGLMRLDKNEQPQPAAAEKVEVSKDKKTYTFTLRDGLKWSNGDPLTAEDFEYSWKRALDPNTGSEASFLMFFIKNAEKYNAGDAKADDVGVKALDGKTLEVKLEQPTPFFKQLVCYTIYAPVYKKELDKDKKAYGDAKTFVSNGPFKMEEWKHDSSIKVKKNEHYRDADKVKLEGIHWAMSSDAPTAYQQFKAGEFHMLYDTAVPPDLKPSLIKKGEAKVSPGSGLEFFRFNVEKKPFNNKKVRQAFSMAVDRQLIVDEVIQGNEKLALAYVIPGTKNAKGEEFRKQGGDLIQDARFKEAKKLLEEGMKEEGWDKLPEVTLLYSTNDKNKAEAEAMQEMYRKHLGINIKLQNQESKVFFENQRNKNYQFSRSSFLADYNDPYNYLESFQTDHPVNRTNWSNKKYDDLLGKAFKEADEDKRMKYLHEAEEILMDEMPLFPVYFYNDLILEKPEVKNIVRHLVGPNDYTYVEIEEK</sequence>
<dbReference type="GO" id="GO:0043190">
    <property type="term" value="C:ATP-binding cassette (ABC) transporter complex"/>
    <property type="evidence" value="ECO:0007669"/>
    <property type="project" value="InterPro"/>
</dbReference>
<evidence type="ECO:0000313" key="8">
    <source>
        <dbReference type="Proteomes" id="UP000503088"/>
    </source>
</evidence>
<dbReference type="GO" id="GO:0015833">
    <property type="term" value="P:peptide transport"/>
    <property type="evidence" value="ECO:0007669"/>
    <property type="project" value="UniProtKB-KW"/>
</dbReference>
<keyword evidence="3" id="KW-0813">Transport</keyword>
<keyword evidence="8" id="KW-1185">Reference proteome</keyword>
<dbReference type="PROSITE" id="PS51257">
    <property type="entry name" value="PROKAR_LIPOPROTEIN"/>
    <property type="match status" value="1"/>
</dbReference>
<dbReference type="Proteomes" id="UP000503088">
    <property type="component" value="Chromosome"/>
</dbReference>
<dbReference type="KEGG" id="kpul:GXN76_13110"/>
<protein>
    <submittedName>
        <fullName evidence="7">Peptide ABC transporter substrate-binding protein</fullName>
    </submittedName>
</protein>
<dbReference type="SUPFAM" id="SSF53850">
    <property type="entry name" value="Periplasmic binding protein-like II"/>
    <property type="match status" value="1"/>
</dbReference>
<dbReference type="Gene3D" id="3.40.190.10">
    <property type="entry name" value="Periplasmic binding protein-like II"/>
    <property type="match status" value="1"/>
</dbReference>
<dbReference type="InterPro" id="IPR000914">
    <property type="entry name" value="SBP_5_dom"/>
</dbReference>